<sequence>MSRGLSGSSLRLNPLGSADLQTPAAEPNTQIRQLPLSDETFPLGSSSRNAHSLRSWGDPKSVGPGSYARATYVHQSNVSTNRNGIVSMPVPRVSQEDGDIKMKNTAADHDDCYVRPHLPGFIAVDPPSLASNPVLALPEQWSAFVRPNGGLYYYNASQRLVTSQDMHDSRLRELVESHSRTLGGSISCNDINLPADWELCVEIDLDFDDKEVIIHNYISHEEGRYFQLRDNEIIYAERSLYWNHVEKFCMHYHAVPHFAESDFLSELGYGATERTLDNKGTTYRFTGPQTQALIGTYRELKESQREGIPVVPSMAWLCSRTMKLVEETRTNSRYGTRDAAAARKPSPEESTLQFQLVNILLGFMFSGTHNMYRRRLMKTKFNNVLYLPDFRELLQELIIEWGDSNLLSTVFVAANVSFLAIEDLTVVQRTFSLVSSLFAMISIAGGMHHIWHHRIRLDVEVEQATIYLNRGIALGRQGGMTALACFLALPIASLLWSFYAFTGALTAYCIQSVHVNHPFLVFMLCVSCLSGITTVSFFWKIWVGWRFSKMIENAEKAGRERPTRHRRVQNAGLRFGVRNRKNVQRAAV</sequence>
<keyword evidence="2" id="KW-0812">Transmembrane</keyword>
<keyword evidence="2" id="KW-0472">Membrane</keyword>
<feature type="compositionally biased region" description="Low complexity" evidence="1">
    <location>
        <begin position="1"/>
        <end position="17"/>
    </location>
</feature>
<dbReference type="AlphaFoldDB" id="A0A8K0XM23"/>
<comment type="caution">
    <text evidence="3">The sequence shown here is derived from an EMBL/GenBank/DDBJ whole genome shotgun (WGS) entry which is preliminary data.</text>
</comment>
<accession>A0A8K0XM23</accession>
<gene>
    <name evidence="3" type="ORF">BXZ70DRAFT_951300</name>
</gene>
<dbReference type="OrthoDB" id="3208379at2759"/>
<protein>
    <recommendedName>
        <fullName evidence="5">WW domain-containing protein</fullName>
    </recommendedName>
</protein>
<evidence type="ECO:0000256" key="1">
    <source>
        <dbReference type="SAM" id="MobiDB-lite"/>
    </source>
</evidence>
<dbReference type="Proteomes" id="UP000813824">
    <property type="component" value="Unassembled WGS sequence"/>
</dbReference>
<feature type="transmembrane region" description="Helical" evidence="2">
    <location>
        <begin position="352"/>
        <end position="372"/>
    </location>
</feature>
<evidence type="ECO:0000256" key="2">
    <source>
        <dbReference type="SAM" id="Phobius"/>
    </source>
</evidence>
<reference evidence="3" key="1">
    <citation type="journal article" date="2021" name="New Phytol.">
        <title>Evolutionary innovations through gain and loss of genes in the ectomycorrhizal Boletales.</title>
        <authorList>
            <person name="Wu G."/>
            <person name="Miyauchi S."/>
            <person name="Morin E."/>
            <person name="Kuo A."/>
            <person name="Drula E."/>
            <person name="Varga T."/>
            <person name="Kohler A."/>
            <person name="Feng B."/>
            <person name="Cao Y."/>
            <person name="Lipzen A."/>
            <person name="Daum C."/>
            <person name="Hundley H."/>
            <person name="Pangilinan J."/>
            <person name="Johnson J."/>
            <person name="Barry K."/>
            <person name="LaButti K."/>
            <person name="Ng V."/>
            <person name="Ahrendt S."/>
            <person name="Min B."/>
            <person name="Choi I.G."/>
            <person name="Park H."/>
            <person name="Plett J.M."/>
            <person name="Magnuson J."/>
            <person name="Spatafora J.W."/>
            <person name="Nagy L.G."/>
            <person name="Henrissat B."/>
            <person name="Grigoriev I.V."/>
            <person name="Yang Z.L."/>
            <person name="Xu J."/>
            <person name="Martin F.M."/>
        </authorList>
    </citation>
    <scope>NUCLEOTIDE SEQUENCE</scope>
    <source>
        <strain evidence="3">KKN 215</strain>
    </source>
</reference>
<proteinExistence type="predicted"/>
<feature type="transmembrane region" description="Helical" evidence="2">
    <location>
        <begin position="480"/>
        <end position="499"/>
    </location>
</feature>
<evidence type="ECO:0000313" key="4">
    <source>
        <dbReference type="Proteomes" id="UP000813824"/>
    </source>
</evidence>
<feature type="region of interest" description="Disordered" evidence="1">
    <location>
        <begin position="1"/>
        <end position="60"/>
    </location>
</feature>
<feature type="transmembrane region" description="Helical" evidence="2">
    <location>
        <begin position="519"/>
        <end position="542"/>
    </location>
</feature>
<organism evidence="3 4">
    <name type="scientific">Cristinia sonorae</name>
    <dbReference type="NCBI Taxonomy" id="1940300"/>
    <lineage>
        <taxon>Eukaryota</taxon>
        <taxon>Fungi</taxon>
        <taxon>Dikarya</taxon>
        <taxon>Basidiomycota</taxon>
        <taxon>Agaricomycotina</taxon>
        <taxon>Agaricomycetes</taxon>
        <taxon>Agaricomycetidae</taxon>
        <taxon>Agaricales</taxon>
        <taxon>Pleurotineae</taxon>
        <taxon>Stephanosporaceae</taxon>
        <taxon>Cristinia</taxon>
    </lineage>
</organism>
<feature type="compositionally biased region" description="Polar residues" evidence="1">
    <location>
        <begin position="43"/>
        <end position="52"/>
    </location>
</feature>
<name>A0A8K0XM23_9AGAR</name>
<keyword evidence="4" id="KW-1185">Reference proteome</keyword>
<dbReference type="EMBL" id="JAEVFJ010000032">
    <property type="protein sequence ID" value="KAH8092534.1"/>
    <property type="molecule type" value="Genomic_DNA"/>
</dbReference>
<keyword evidence="2" id="KW-1133">Transmembrane helix</keyword>
<evidence type="ECO:0008006" key="5">
    <source>
        <dbReference type="Google" id="ProtNLM"/>
    </source>
</evidence>
<evidence type="ECO:0000313" key="3">
    <source>
        <dbReference type="EMBL" id="KAH8092534.1"/>
    </source>
</evidence>